<dbReference type="Proteomes" id="UP000050794">
    <property type="component" value="Unassembled WGS sequence"/>
</dbReference>
<protein>
    <submittedName>
        <fullName evidence="5">Calcium/calmodulin-dependent protein kinase</fullName>
    </submittedName>
</protein>
<dbReference type="AlphaFoldDB" id="A0A183UP70"/>
<keyword evidence="2" id="KW-0812">Transmembrane</keyword>
<feature type="region of interest" description="Disordered" evidence="1">
    <location>
        <begin position="1"/>
        <end position="29"/>
    </location>
</feature>
<feature type="compositionally biased region" description="Basic and acidic residues" evidence="1">
    <location>
        <begin position="16"/>
        <end position="29"/>
    </location>
</feature>
<keyword evidence="2" id="KW-1133">Transmembrane helix</keyword>
<dbReference type="WBParaSite" id="TCNE_0001029001-mRNA-1">
    <property type="protein sequence ID" value="TCNE_0001029001-mRNA-1"/>
    <property type="gene ID" value="TCNE_0001029001"/>
</dbReference>
<name>A0A183UP70_TOXCA</name>
<evidence type="ECO:0000256" key="1">
    <source>
        <dbReference type="SAM" id="MobiDB-lite"/>
    </source>
</evidence>
<gene>
    <name evidence="3" type="ORF">TCNE_LOCUS10290</name>
</gene>
<evidence type="ECO:0000313" key="4">
    <source>
        <dbReference type="Proteomes" id="UP000050794"/>
    </source>
</evidence>
<reference evidence="3 4" key="2">
    <citation type="submission" date="2018-11" db="EMBL/GenBank/DDBJ databases">
        <authorList>
            <consortium name="Pathogen Informatics"/>
        </authorList>
    </citation>
    <scope>NUCLEOTIDE SEQUENCE [LARGE SCALE GENOMIC DNA]</scope>
</reference>
<evidence type="ECO:0000256" key="2">
    <source>
        <dbReference type="SAM" id="Phobius"/>
    </source>
</evidence>
<keyword evidence="2" id="KW-0472">Membrane</keyword>
<keyword evidence="4" id="KW-1185">Reference proteome</keyword>
<organism evidence="4 5">
    <name type="scientific">Toxocara canis</name>
    <name type="common">Canine roundworm</name>
    <dbReference type="NCBI Taxonomy" id="6265"/>
    <lineage>
        <taxon>Eukaryota</taxon>
        <taxon>Metazoa</taxon>
        <taxon>Ecdysozoa</taxon>
        <taxon>Nematoda</taxon>
        <taxon>Chromadorea</taxon>
        <taxon>Rhabditida</taxon>
        <taxon>Spirurina</taxon>
        <taxon>Ascaridomorpha</taxon>
        <taxon>Ascaridoidea</taxon>
        <taxon>Toxocaridae</taxon>
        <taxon>Toxocara</taxon>
    </lineage>
</organism>
<reference evidence="5" key="1">
    <citation type="submission" date="2016-06" db="UniProtKB">
        <authorList>
            <consortium name="WormBaseParasite"/>
        </authorList>
    </citation>
    <scope>IDENTIFICATION</scope>
</reference>
<sequence length="159" mass="17755">MSAKGAVSEDAEREEENNGKIDGVIEEKPTVLTRASSRSTSFSSRLSTVIRRSLRLGPKRSTTASLDLPTRPLKFSSERESDVGINSDGGQKYFTKYADVRIEQYTKPYGTLHELKRLIQLARHSSVCHIHFFSTGHLVEAVLCSSSLLVITIFLLYFS</sequence>
<proteinExistence type="predicted"/>
<evidence type="ECO:0000313" key="3">
    <source>
        <dbReference type="EMBL" id="VDM41611.1"/>
    </source>
</evidence>
<accession>A0A183UP70</accession>
<evidence type="ECO:0000313" key="5">
    <source>
        <dbReference type="WBParaSite" id="TCNE_0001029001-mRNA-1"/>
    </source>
</evidence>
<dbReference type="EMBL" id="UYWY01020449">
    <property type="protein sequence ID" value="VDM41611.1"/>
    <property type="molecule type" value="Genomic_DNA"/>
</dbReference>
<feature type="transmembrane region" description="Helical" evidence="2">
    <location>
        <begin position="138"/>
        <end position="158"/>
    </location>
</feature>